<evidence type="ECO:0000313" key="6">
    <source>
        <dbReference type="Proteomes" id="UP000079169"/>
    </source>
</evidence>
<dbReference type="Gene3D" id="1.25.40.10">
    <property type="entry name" value="Tetratricopeptide repeat domain"/>
    <property type="match status" value="1"/>
</dbReference>
<dbReference type="GO" id="GO:0032040">
    <property type="term" value="C:small-subunit processome"/>
    <property type="evidence" value="ECO:0007669"/>
    <property type="project" value="TreeGrafter"/>
</dbReference>
<dbReference type="GO" id="GO:0034388">
    <property type="term" value="C:Pwp2p-containing subcomplex of 90S preribosome"/>
    <property type="evidence" value="ECO:0007669"/>
    <property type="project" value="TreeGrafter"/>
</dbReference>
<dbReference type="STRING" id="121845.A0A3Q0IWH3"/>
<dbReference type="Pfam" id="PF08640">
    <property type="entry name" value="U3_assoc_6"/>
    <property type="match status" value="1"/>
</dbReference>
<dbReference type="SUPFAM" id="SSF48452">
    <property type="entry name" value="TPR-like"/>
    <property type="match status" value="1"/>
</dbReference>
<feature type="domain" description="U3 small nucleolar RNA-associated protein 6 N-terminal" evidence="5">
    <location>
        <begin position="9"/>
        <end position="81"/>
    </location>
</feature>
<dbReference type="InterPro" id="IPR055347">
    <property type="entry name" value="UTP6_N"/>
</dbReference>
<keyword evidence="4" id="KW-0539">Nucleus</keyword>
<dbReference type="InterPro" id="IPR013949">
    <property type="entry name" value="Utp6"/>
</dbReference>
<name>A0A3Q0IWH3_DIACI</name>
<dbReference type="KEGG" id="dci:103510864"/>
<comment type="subcellular location">
    <subcellularLocation>
        <location evidence="1">Nucleus</location>
        <location evidence="1">Nucleolus</location>
    </subcellularLocation>
</comment>
<keyword evidence="3" id="KW-0677">Repeat</keyword>
<dbReference type="RefSeq" id="XP_026680611.1">
    <property type="nucleotide sequence ID" value="XM_026824810.1"/>
</dbReference>
<keyword evidence="6" id="KW-1185">Reference proteome</keyword>
<reference evidence="7" key="1">
    <citation type="submission" date="2025-08" db="UniProtKB">
        <authorList>
            <consortium name="RefSeq"/>
        </authorList>
    </citation>
    <scope>IDENTIFICATION</scope>
</reference>
<dbReference type="GO" id="GO:0030515">
    <property type="term" value="F:snoRNA binding"/>
    <property type="evidence" value="ECO:0007669"/>
    <property type="project" value="InterPro"/>
</dbReference>
<dbReference type="GO" id="GO:0000462">
    <property type="term" value="P:maturation of SSU-rRNA from tricistronic rRNA transcript (SSU-rRNA, 5.8S rRNA, LSU-rRNA)"/>
    <property type="evidence" value="ECO:0007669"/>
    <property type="project" value="InterPro"/>
</dbReference>
<evidence type="ECO:0000256" key="2">
    <source>
        <dbReference type="ARBA" id="ARBA00022552"/>
    </source>
</evidence>
<dbReference type="InterPro" id="IPR011990">
    <property type="entry name" value="TPR-like_helical_dom_sf"/>
</dbReference>
<organism evidence="6 7">
    <name type="scientific">Diaphorina citri</name>
    <name type="common">Asian citrus psyllid</name>
    <dbReference type="NCBI Taxonomy" id="121845"/>
    <lineage>
        <taxon>Eukaryota</taxon>
        <taxon>Metazoa</taxon>
        <taxon>Ecdysozoa</taxon>
        <taxon>Arthropoda</taxon>
        <taxon>Hexapoda</taxon>
        <taxon>Insecta</taxon>
        <taxon>Pterygota</taxon>
        <taxon>Neoptera</taxon>
        <taxon>Paraneoptera</taxon>
        <taxon>Hemiptera</taxon>
        <taxon>Sternorrhyncha</taxon>
        <taxon>Psylloidea</taxon>
        <taxon>Psyllidae</taxon>
        <taxon>Diaphorininae</taxon>
        <taxon>Diaphorina</taxon>
    </lineage>
</organism>
<proteinExistence type="predicted"/>
<keyword evidence="2" id="KW-0698">rRNA processing</keyword>
<sequence>MAESVQACEEVSQELYHAIVKSKLLSVQEIKLLAVKRRAFEQGIKMPSSDAEEQYIRYISYDWDLMEMIQRRRDKAEEMDPERLNRSRNVAMMFGNNINHLFKDLLDRFPNNLKNWALYLDFCRKMKMHKASFDLVEKLIKIHSDKPIAFAFAAEWTLMRKHSYELARTYLLQGLHSHRDSHDLYLELLKNELEFTTMLKQKYASEDAADKDNLKDDLIRGVNCKLVYEDARATLGMNSKTAPLYKSMVEMMKKYPFTREFQTDIIR</sequence>
<dbReference type="Proteomes" id="UP000079169">
    <property type="component" value="Unplaced"/>
</dbReference>
<accession>A0A3Q0IWH3</accession>
<dbReference type="PaxDb" id="121845-A0A3Q0IWH3"/>
<evidence type="ECO:0000256" key="3">
    <source>
        <dbReference type="ARBA" id="ARBA00022737"/>
    </source>
</evidence>
<protein>
    <submittedName>
        <fullName evidence="7">U3 small nucleolar RNA-associated protein 6 homolog</fullName>
    </submittedName>
</protein>
<dbReference type="GeneID" id="103510864"/>
<evidence type="ECO:0000259" key="5">
    <source>
        <dbReference type="Pfam" id="PF08640"/>
    </source>
</evidence>
<dbReference type="AlphaFoldDB" id="A0A3Q0IWH3"/>
<gene>
    <name evidence="7" type="primary">LOC103510864</name>
</gene>
<dbReference type="PANTHER" id="PTHR23271:SF1">
    <property type="entry name" value="U3 SMALL NUCLEOLAR RNA-ASSOCIATED PROTEIN 6 HOMOLOG"/>
    <property type="match status" value="1"/>
</dbReference>
<evidence type="ECO:0000256" key="1">
    <source>
        <dbReference type="ARBA" id="ARBA00004604"/>
    </source>
</evidence>
<dbReference type="PANTHER" id="PTHR23271">
    <property type="entry name" value="HEPATOCELLULAR CARCINOMA-ASSOCIATED ANTIGEN 66"/>
    <property type="match status" value="1"/>
</dbReference>
<evidence type="ECO:0000313" key="7">
    <source>
        <dbReference type="RefSeq" id="XP_026680611.1"/>
    </source>
</evidence>
<evidence type="ECO:0000256" key="4">
    <source>
        <dbReference type="ARBA" id="ARBA00023242"/>
    </source>
</evidence>